<proteinExistence type="predicted"/>
<sequence>MQTTNSICEIGRYLDAEANDTDPDPALEFICQICKRRRLTISALAKNFALVGKQSTGSAKLLDSLVDLYVHGFERTVVLPCGHVFGDRCIREKLAQKDLVCPSCGFRMTYVRCGHAITPAIIPLGSADSRSIRDTFPLTIPEGGPRPTQCKECRWKAIKARLRYALALGCVMCVQKARPGVPFGLEDAREHTAHYTRHMSCGLKEVLSEIMMLVQPNFITRSTEESARKAMEEADRRRADTALLNVIVLTELEDTIWQGTAMKQLSEEQMRRHAAGVRAVEWNVLGMLMDTDRKPCRRMW</sequence>
<evidence type="ECO:0000313" key="1">
    <source>
        <dbReference type="EMBL" id="KAJ8128413.1"/>
    </source>
</evidence>
<evidence type="ECO:0000313" key="2">
    <source>
        <dbReference type="Proteomes" id="UP001153332"/>
    </source>
</evidence>
<gene>
    <name evidence="1" type="ORF">O1611_g5222</name>
</gene>
<dbReference type="Proteomes" id="UP001153332">
    <property type="component" value="Unassembled WGS sequence"/>
</dbReference>
<protein>
    <submittedName>
        <fullName evidence="1">Uncharacterized protein</fullName>
    </submittedName>
</protein>
<keyword evidence="2" id="KW-1185">Reference proteome</keyword>
<reference evidence="1" key="1">
    <citation type="submission" date="2022-12" db="EMBL/GenBank/DDBJ databases">
        <title>Genome Sequence of Lasiodiplodia mahajangana.</title>
        <authorList>
            <person name="Buettner E."/>
        </authorList>
    </citation>
    <scope>NUCLEOTIDE SEQUENCE</scope>
    <source>
        <strain evidence="1">VT137</strain>
    </source>
</reference>
<accession>A0ACC2JMC5</accession>
<dbReference type="EMBL" id="JAPUUL010001076">
    <property type="protein sequence ID" value="KAJ8128413.1"/>
    <property type="molecule type" value="Genomic_DNA"/>
</dbReference>
<name>A0ACC2JMC5_9PEZI</name>
<comment type="caution">
    <text evidence="1">The sequence shown here is derived from an EMBL/GenBank/DDBJ whole genome shotgun (WGS) entry which is preliminary data.</text>
</comment>
<organism evidence="1 2">
    <name type="scientific">Lasiodiplodia mahajangana</name>
    <dbReference type="NCBI Taxonomy" id="1108764"/>
    <lineage>
        <taxon>Eukaryota</taxon>
        <taxon>Fungi</taxon>
        <taxon>Dikarya</taxon>
        <taxon>Ascomycota</taxon>
        <taxon>Pezizomycotina</taxon>
        <taxon>Dothideomycetes</taxon>
        <taxon>Dothideomycetes incertae sedis</taxon>
        <taxon>Botryosphaeriales</taxon>
        <taxon>Botryosphaeriaceae</taxon>
        <taxon>Lasiodiplodia</taxon>
    </lineage>
</organism>